<feature type="transmembrane region" description="Helical" evidence="1">
    <location>
        <begin position="85"/>
        <end position="108"/>
    </location>
</feature>
<keyword evidence="1" id="KW-0472">Membrane</keyword>
<reference evidence="2" key="1">
    <citation type="journal article" date="2020" name="Nature">
        <title>Giant virus diversity and host interactions through global metagenomics.</title>
        <authorList>
            <person name="Schulz F."/>
            <person name="Roux S."/>
            <person name="Paez-Espino D."/>
            <person name="Jungbluth S."/>
            <person name="Walsh D.A."/>
            <person name="Denef V.J."/>
            <person name="McMahon K.D."/>
            <person name="Konstantinidis K.T."/>
            <person name="Eloe-Fadrosh E.A."/>
            <person name="Kyrpides N.C."/>
            <person name="Woyke T."/>
        </authorList>
    </citation>
    <scope>NUCLEOTIDE SEQUENCE</scope>
    <source>
        <strain evidence="2">GVMAG-S-1102113-118</strain>
    </source>
</reference>
<feature type="transmembrane region" description="Helical" evidence="1">
    <location>
        <begin position="129"/>
        <end position="149"/>
    </location>
</feature>
<evidence type="ECO:0000256" key="1">
    <source>
        <dbReference type="SAM" id="Phobius"/>
    </source>
</evidence>
<sequence length="175" mass="20414">MSSKLVIKNTGTDQFVPIFASIVLVDTIIIILNAYDIIFKSRKLQEWYRDYGVSAMLMDCLIIFLYLIGGRYLLEHSKMKVNVRNMILCTVVVQMVGDLLFYGLFTVIPRGSSKIMDFFKDYAKEIHIHALWSDAVMMIWSILFSQIFITGFDKRNQWMLLITMIYISQYALHTL</sequence>
<keyword evidence="1" id="KW-1133">Transmembrane helix</keyword>
<keyword evidence="1" id="KW-0812">Transmembrane</keyword>
<dbReference type="EMBL" id="MN740839">
    <property type="protein sequence ID" value="QHU14304.1"/>
    <property type="molecule type" value="Genomic_DNA"/>
</dbReference>
<proteinExistence type="predicted"/>
<organism evidence="2">
    <name type="scientific">viral metagenome</name>
    <dbReference type="NCBI Taxonomy" id="1070528"/>
    <lineage>
        <taxon>unclassified sequences</taxon>
        <taxon>metagenomes</taxon>
        <taxon>organismal metagenomes</taxon>
    </lineage>
</organism>
<dbReference type="AlphaFoldDB" id="A0A6C0KDK6"/>
<accession>A0A6C0KDK6</accession>
<name>A0A6C0KDK6_9ZZZZ</name>
<evidence type="ECO:0000313" key="2">
    <source>
        <dbReference type="EMBL" id="QHU14304.1"/>
    </source>
</evidence>
<feature type="transmembrane region" description="Helical" evidence="1">
    <location>
        <begin position="51"/>
        <end position="73"/>
    </location>
</feature>
<feature type="transmembrane region" description="Helical" evidence="1">
    <location>
        <begin position="15"/>
        <end position="39"/>
    </location>
</feature>
<protein>
    <submittedName>
        <fullName evidence="2">Uncharacterized protein</fullName>
    </submittedName>
</protein>